<dbReference type="InterPro" id="IPR030846">
    <property type="entry name" value="DnaG_bac"/>
</dbReference>
<dbReference type="InterPro" id="IPR006295">
    <property type="entry name" value="DNA_primase_DnaG"/>
</dbReference>
<dbReference type="GO" id="GO:0006269">
    <property type="term" value="P:DNA replication, synthesis of primer"/>
    <property type="evidence" value="ECO:0007669"/>
    <property type="project" value="UniProtKB-UniRule"/>
</dbReference>
<comment type="catalytic activity">
    <reaction evidence="12">
        <text>ssDNA + n NTP = ssDNA/pppN(pN)n-1 hybrid + (n-1) diphosphate.</text>
        <dbReference type="EC" id="2.7.7.101"/>
    </reaction>
</comment>
<dbReference type="SUPFAM" id="SSF56731">
    <property type="entry name" value="DNA primase core"/>
    <property type="match status" value="1"/>
</dbReference>
<comment type="similarity">
    <text evidence="12 13">Belongs to the DnaG primase family.</text>
</comment>
<dbReference type="AlphaFoldDB" id="A0AB39VHM0"/>
<dbReference type="EMBL" id="CP165644">
    <property type="protein sequence ID" value="XDU67431.1"/>
    <property type="molecule type" value="Genomic_DNA"/>
</dbReference>
<keyword evidence="7" id="KW-0863">Zinc-finger</keyword>
<reference evidence="15" key="1">
    <citation type="submission" date="2024-07" db="EMBL/GenBank/DDBJ databases">
        <authorList>
            <person name="Li X.-J."/>
            <person name="Wang X."/>
        </authorList>
    </citation>
    <scope>NUCLEOTIDE SEQUENCE</scope>
    <source>
        <strain evidence="15">HSP-334</strain>
    </source>
</reference>
<dbReference type="GO" id="GO:0003677">
    <property type="term" value="F:DNA binding"/>
    <property type="evidence" value="ECO:0007669"/>
    <property type="project" value="UniProtKB-KW"/>
</dbReference>
<dbReference type="Gene3D" id="3.90.580.10">
    <property type="entry name" value="Zinc finger, CHC2-type domain"/>
    <property type="match status" value="1"/>
</dbReference>
<evidence type="ECO:0000313" key="15">
    <source>
        <dbReference type="EMBL" id="XDU67431.1"/>
    </source>
</evidence>
<dbReference type="InterPro" id="IPR050219">
    <property type="entry name" value="DnaG_primase"/>
</dbReference>
<evidence type="ECO:0000256" key="6">
    <source>
        <dbReference type="ARBA" id="ARBA00022723"/>
    </source>
</evidence>
<dbReference type="PANTHER" id="PTHR30313:SF2">
    <property type="entry name" value="DNA PRIMASE"/>
    <property type="match status" value="1"/>
</dbReference>
<dbReference type="GO" id="GO:1990077">
    <property type="term" value="C:primosome complex"/>
    <property type="evidence" value="ECO:0007669"/>
    <property type="project" value="UniProtKB-KW"/>
</dbReference>
<name>A0AB39VHM0_9FUSO</name>
<dbReference type="KEGG" id="lrug:AB8B22_03155"/>
<keyword evidence="2 12" id="KW-0639">Primosome</keyword>
<keyword evidence="4 12" id="KW-0548">Nucleotidyltransferase</keyword>
<evidence type="ECO:0000256" key="8">
    <source>
        <dbReference type="ARBA" id="ARBA00022833"/>
    </source>
</evidence>
<comment type="cofactor">
    <cofactor evidence="13">
        <name>Zn(2+)</name>
        <dbReference type="ChEBI" id="CHEBI:29105"/>
    </cofactor>
    <text evidence="13">Binds 1 zinc ion per monomer.</text>
</comment>
<evidence type="ECO:0000256" key="10">
    <source>
        <dbReference type="ARBA" id="ARBA00023125"/>
    </source>
</evidence>
<evidence type="ECO:0000256" key="9">
    <source>
        <dbReference type="ARBA" id="ARBA00022842"/>
    </source>
</evidence>
<keyword evidence="5 12" id="KW-0235">DNA replication</keyword>
<dbReference type="PANTHER" id="PTHR30313">
    <property type="entry name" value="DNA PRIMASE"/>
    <property type="match status" value="1"/>
</dbReference>
<keyword evidence="1 12" id="KW-0240">DNA-directed RNA polymerase</keyword>
<dbReference type="GO" id="GO:0003899">
    <property type="term" value="F:DNA-directed RNA polymerase activity"/>
    <property type="evidence" value="ECO:0007669"/>
    <property type="project" value="UniProtKB-UniRule"/>
</dbReference>
<dbReference type="NCBIfam" id="TIGR01391">
    <property type="entry name" value="dnaG"/>
    <property type="match status" value="1"/>
</dbReference>
<evidence type="ECO:0000259" key="14">
    <source>
        <dbReference type="PROSITE" id="PS50880"/>
    </source>
</evidence>
<keyword evidence="10 12" id="KW-0238">DNA-binding</keyword>
<keyword evidence="3 12" id="KW-0808">Transferase</keyword>
<evidence type="ECO:0000256" key="2">
    <source>
        <dbReference type="ARBA" id="ARBA00022515"/>
    </source>
</evidence>
<dbReference type="PROSITE" id="PS50880">
    <property type="entry name" value="TOPRIM"/>
    <property type="match status" value="1"/>
</dbReference>
<evidence type="ECO:0000256" key="11">
    <source>
        <dbReference type="ARBA" id="ARBA00023163"/>
    </source>
</evidence>
<dbReference type="InterPro" id="IPR013264">
    <property type="entry name" value="DNAG_N"/>
</dbReference>
<dbReference type="GO" id="GO:0008270">
    <property type="term" value="F:zinc ion binding"/>
    <property type="evidence" value="ECO:0007669"/>
    <property type="project" value="UniProtKB-KW"/>
</dbReference>
<accession>A0AB39VHM0</accession>
<sequence>MYEKKEIQKLIDNLDIVEVISEYVNLKKSGSGYKGLSPFKEERTPSFSVNPVKNIFFDFSSGVGGNVIKFYQLINDVSFPQAIKELSQKYNIPLKISNFGNKYEINQDKYKEYYEILSDAHEFFKNSIKNDEKALKYMEERGFLPKDIKKFEIGFSLNERDELFKYLIKKNFSEKKILELGLVKRNESGAVYDTFRNRVMFPIYNPQNKIVGFGGRIIEKETDLPKYLNSADSVVFKKGKELFGLKNRGEAIKRKGFAILMEGYLDVLTVKRYGFETAVASLGTAFTEEQASLLKRYTKNIIIAYDNDEAGKNAIIRAGYILKKFDFEIKCLKITENVKDPDEFLRKYGKKKFVETLKKSVDFYNFLFLEFTKNLNIEEITSKRILVKKFKPFFETFENELDKELYIQKLSHEIGIEEKYLRQEFESEKSYTKKDKSNNNYIKKNSFDSKVQYKKEEKDLYDDLEEQTIMYCIKYFKLQKEKIQLLLKKNLTNEFYHNLFSKLQEINFAVETVLQINETELTEEQKEKTFGLKCFADKEIKLEKEESYFNELFKSWLRREIKDTRKDMTRAEKFRLKREVEIELEREFHTFEDLKKIYKKFEEIRRPE</sequence>
<dbReference type="Pfam" id="PF01807">
    <property type="entry name" value="Zn_ribbon_DnaG"/>
    <property type="match status" value="1"/>
</dbReference>
<evidence type="ECO:0000256" key="1">
    <source>
        <dbReference type="ARBA" id="ARBA00022478"/>
    </source>
</evidence>
<dbReference type="GO" id="GO:0000428">
    <property type="term" value="C:DNA-directed RNA polymerase complex"/>
    <property type="evidence" value="ECO:0007669"/>
    <property type="project" value="UniProtKB-KW"/>
</dbReference>
<organism evidence="15">
    <name type="scientific">Leptotrichia rugosa</name>
    <dbReference type="NCBI Taxonomy" id="3239302"/>
    <lineage>
        <taxon>Bacteria</taxon>
        <taxon>Fusobacteriati</taxon>
        <taxon>Fusobacteriota</taxon>
        <taxon>Fusobacteriia</taxon>
        <taxon>Fusobacteriales</taxon>
        <taxon>Leptotrichiaceae</taxon>
        <taxon>Leptotrichia</taxon>
    </lineage>
</organism>
<dbReference type="Pfam" id="PF08275">
    <property type="entry name" value="DNAG_N"/>
    <property type="match status" value="1"/>
</dbReference>
<dbReference type="RefSeq" id="WP_369711632.1">
    <property type="nucleotide sequence ID" value="NZ_CP165644.1"/>
</dbReference>
<keyword evidence="11 12" id="KW-0804">Transcription</keyword>
<keyword evidence="8 13" id="KW-0862">Zinc</keyword>
<evidence type="ECO:0000256" key="13">
    <source>
        <dbReference type="PIRNR" id="PIRNR002811"/>
    </source>
</evidence>
<comment type="function">
    <text evidence="12 13">RNA polymerase that catalyzes the synthesis of short RNA molecules used as primers for DNA polymerase during DNA replication.</text>
</comment>
<dbReference type="SMART" id="SM00493">
    <property type="entry name" value="TOPRIM"/>
    <property type="match status" value="1"/>
</dbReference>
<dbReference type="CDD" id="cd03364">
    <property type="entry name" value="TOPRIM_DnaG_primases"/>
    <property type="match status" value="1"/>
</dbReference>
<dbReference type="HAMAP" id="MF_00974">
    <property type="entry name" value="DNA_primase_DnaG"/>
    <property type="match status" value="1"/>
</dbReference>
<evidence type="ECO:0000256" key="3">
    <source>
        <dbReference type="ARBA" id="ARBA00022679"/>
    </source>
</evidence>
<dbReference type="InterPro" id="IPR037068">
    <property type="entry name" value="DNA_primase_core_N_sf"/>
</dbReference>
<keyword evidence="6 13" id="KW-0479">Metal-binding</keyword>
<protein>
    <recommendedName>
        <fullName evidence="12 13">DNA primase</fullName>
        <ecNumber evidence="12">2.7.7.101</ecNumber>
    </recommendedName>
</protein>
<dbReference type="EC" id="2.7.7.101" evidence="12"/>
<evidence type="ECO:0000256" key="12">
    <source>
        <dbReference type="HAMAP-Rule" id="MF_00974"/>
    </source>
</evidence>
<dbReference type="Gene3D" id="3.40.1360.10">
    <property type="match status" value="1"/>
</dbReference>
<proteinExistence type="inferred from homology"/>
<dbReference type="InterPro" id="IPR034151">
    <property type="entry name" value="TOPRIM_DnaG_bac"/>
</dbReference>
<dbReference type="InterPro" id="IPR002694">
    <property type="entry name" value="Znf_CHC2"/>
</dbReference>
<dbReference type="PIRSF" id="PIRSF002811">
    <property type="entry name" value="DnaG"/>
    <property type="match status" value="1"/>
</dbReference>
<dbReference type="Gene3D" id="3.90.980.10">
    <property type="entry name" value="DNA primase, catalytic core, N-terminal domain"/>
    <property type="match status" value="1"/>
</dbReference>
<dbReference type="SUPFAM" id="SSF57783">
    <property type="entry name" value="Zinc beta-ribbon"/>
    <property type="match status" value="1"/>
</dbReference>
<feature type="domain" description="Toprim" evidence="14">
    <location>
        <begin position="256"/>
        <end position="337"/>
    </location>
</feature>
<comment type="subunit">
    <text evidence="12">Monomer. Interacts with DnaB.</text>
</comment>
<comment type="caution">
    <text evidence="12">Lacks conserved residue(s) required for the propagation of feature annotation.</text>
</comment>
<dbReference type="InterPro" id="IPR006171">
    <property type="entry name" value="TOPRIM_dom"/>
</dbReference>
<keyword evidence="9" id="KW-0460">Magnesium</keyword>
<gene>
    <name evidence="12 15" type="primary">dnaG</name>
    <name evidence="15" type="ORF">AB8B22_03155</name>
</gene>
<dbReference type="InterPro" id="IPR036977">
    <property type="entry name" value="DNA_primase_Znf_CHC2"/>
</dbReference>
<dbReference type="GO" id="GO:0005737">
    <property type="term" value="C:cytoplasm"/>
    <property type="evidence" value="ECO:0007669"/>
    <property type="project" value="TreeGrafter"/>
</dbReference>
<dbReference type="Pfam" id="PF13155">
    <property type="entry name" value="Toprim_2"/>
    <property type="match status" value="1"/>
</dbReference>
<dbReference type="SMART" id="SM00400">
    <property type="entry name" value="ZnF_CHCC"/>
    <property type="match status" value="1"/>
</dbReference>
<evidence type="ECO:0000256" key="4">
    <source>
        <dbReference type="ARBA" id="ARBA00022695"/>
    </source>
</evidence>
<evidence type="ECO:0000256" key="5">
    <source>
        <dbReference type="ARBA" id="ARBA00022705"/>
    </source>
</evidence>
<evidence type="ECO:0000256" key="7">
    <source>
        <dbReference type="ARBA" id="ARBA00022771"/>
    </source>
</evidence>